<name>A0A6M0CJY8_9FLAO</name>
<dbReference type="Pfam" id="PF26314">
    <property type="entry name" value="MptA_B_family"/>
    <property type="match status" value="1"/>
</dbReference>
<organism evidence="2 3">
    <name type="scientific">Spongiivirga citrea</name>
    <dbReference type="NCBI Taxonomy" id="1481457"/>
    <lineage>
        <taxon>Bacteria</taxon>
        <taxon>Pseudomonadati</taxon>
        <taxon>Bacteroidota</taxon>
        <taxon>Flavobacteriia</taxon>
        <taxon>Flavobacteriales</taxon>
        <taxon>Flavobacteriaceae</taxon>
        <taxon>Spongiivirga</taxon>
    </lineage>
</organism>
<feature type="transmembrane region" description="Helical" evidence="1">
    <location>
        <begin position="230"/>
        <end position="255"/>
    </location>
</feature>
<reference evidence="2 3" key="1">
    <citation type="submission" date="2020-01" db="EMBL/GenBank/DDBJ databases">
        <title>Spongiivirga citrea KCTC 32990T.</title>
        <authorList>
            <person name="Wang G."/>
        </authorList>
    </citation>
    <scope>NUCLEOTIDE SEQUENCE [LARGE SCALE GENOMIC DNA]</scope>
    <source>
        <strain evidence="2 3">KCTC 32990</strain>
    </source>
</reference>
<dbReference type="EMBL" id="JAABOQ010000005">
    <property type="protein sequence ID" value="NER18171.1"/>
    <property type="molecule type" value="Genomic_DNA"/>
</dbReference>
<sequence length="481" mass="55337">MKLWRLHKLPILYALLSVLFYVVFAYDLERSDLVKLFSLYTALFVFFYKILQAAKVDFKLLLGFAILLRLVFLAATPNLSQDFYRFIWDGRVLVAGYNPYLYLPKELIATGTAPIADAQELFNGMGSLSSRNYTNYPPINQLCFAIAGLLAGKSVVGATVILRILIIAADIGTILIGKKLLEKLNIPVDRIFWYALNPFIIIELTGNLHFEGVMIFFLILGLYLLHNKKWIWAGIAIAASISVKLIPLILLPVFFQFFTQQKVLDTLKNPFSKKHLIPNPSPQGEGSFLKRLTSLVGFYLIILMTIIALFIPFFSSEFISNYQQTIRLWFSNFEFNASLYYIAREIGYAFRGYNEIKIIGKYIPPIIIAIVLLITFVRNNISMKNLITGMLLALSCYFFISTTVHPWYVATLLILSVFTKYRFPLVWSFVVIFSYTAYANDNFKENLWFVGAEYIIVYGFFIWEVFFKTTRKIETTAFSNY</sequence>
<protein>
    <submittedName>
        <fullName evidence="2">Mannosyltransferase</fullName>
    </submittedName>
</protein>
<keyword evidence="3" id="KW-1185">Reference proteome</keyword>
<feature type="transmembrane region" description="Helical" evidence="1">
    <location>
        <begin position="58"/>
        <end position="76"/>
    </location>
</feature>
<evidence type="ECO:0000313" key="3">
    <source>
        <dbReference type="Proteomes" id="UP000474296"/>
    </source>
</evidence>
<keyword evidence="2" id="KW-0328">Glycosyltransferase</keyword>
<feature type="transmembrane region" description="Helical" evidence="1">
    <location>
        <begin position="387"/>
        <end position="409"/>
    </location>
</feature>
<keyword evidence="1" id="KW-1133">Transmembrane helix</keyword>
<keyword evidence="2" id="KW-0808">Transferase</keyword>
<evidence type="ECO:0000313" key="2">
    <source>
        <dbReference type="EMBL" id="NER18171.1"/>
    </source>
</evidence>
<feature type="transmembrane region" description="Helical" evidence="1">
    <location>
        <begin position="35"/>
        <end position="51"/>
    </location>
</feature>
<comment type="caution">
    <text evidence="2">The sequence shown here is derived from an EMBL/GenBank/DDBJ whole genome shotgun (WGS) entry which is preliminary data.</text>
</comment>
<evidence type="ECO:0000256" key="1">
    <source>
        <dbReference type="SAM" id="Phobius"/>
    </source>
</evidence>
<keyword evidence="1" id="KW-0812">Transmembrane</keyword>
<dbReference type="GO" id="GO:0016757">
    <property type="term" value="F:glycosyltransferase activity"/>
    <property type="evidence" value="ECO:0007669"/>
    <property type="project" value="UniProtKB-KW"/>
</dbReference>
<feature type="transmembrane region" description="Helical" evidence="1">
    <location>
        <begin position="446"/>
        <end position="466"/>
    </location>
</feature>
<feature type="transmembrane region" description="Helical" evidence="1">
    <location>
        <begin position="421"/>
        <end position="440"/>
    </location>
</feature>
<feature type="transmembrane region" description="Helical" evidence="1">
    <location>
        <begin position="362"/>
        <end position="381"/>
    </location>
</feature>
<keyword evidence="1" id="KW-0472">Membrane</keyword>
<proteinExistence type="predicted"/>
<feature type="transmembrane region" description="Helical" evidence="1">
    <location>
        <begin position="198"/>
        <end position="224"/>
    </location>
</feature>
<dbReference type="RefSeq" id="WP_164032849.1">
    <property type="nucleotide sequence ID" value="NZ_JAABOQ010000005.1"/>
</dbReference>
<feature type="transmembrane region" description="Helical" evidence="1">
    <location>
        <begin position="292"/>
        <end position="314"/>
    </location>
</feature>
<dbReference type="AlphaFoldDB" id="A0A6M0CJY8"/>
<accession>A0A6M0CJY8</accession>
<gene>
    <name evidence="2" type="ORF">GWK10_13175</name>
</gene>
<feature type="transmembrane region" description="Helical" evidence="1">
    <location>
        <begin position="155"/>
        <end position="177"/>
    </location>
</feature>
<dbReference type="Proteomes" id="UP000474296">
    <property type="component" value="Unassembled WGS sequence"/>
</dbReference>